<dbReference type="AlphaFoldDB" id="A0A9X5BL01"/>
<organism evidence="1 2">
    <name type="scientific">Parablautia muri</name>
    <dbReference type="NCBI Taxonomy" id="2320879"/>
    <lineage>
        <taxon>Bacteria</taxon>
        <taxon>Bacillati</taxon>
        <taxon>Bacillota</taxon>
        <taxon>Clostridia</taxon>
        <taxon>Lachnospirales</taxon>
        <taxon>Lachnospiraceae</taxon>
        <taxon>Parablautia</taxon>
    </lineage>
</organism>
<protein>
    <submittedName>
        <fullName evidence="1">Uncharacterized protein</fullName>
    </submittedName>
</protein>
<evidence type="ECO:0000313" key="1">
    <source>
        <dbReference type="EMBL" id="NBJ95638.1"/>
    </source>
</evidence>
<evidence type="ECO:0000313" key="2">
    <source>
        <dbReference type="Proteomes" id="UP001154420"/>
    </source>
</evidence>
<gene>
    <name evidence="1" type="ORF">D5281_24825</name>
</gene>
<reference evidence="1" key="1">
    <citation type="submission" date="2018-09" db="EMBL/GenBank/DDBJ databases">
        <title>Murine metabolic-syndrome-specific gut microbial biobank.</title>
        <authorList>
            <person name="Liu C."/>
        </authorList>
    </citation>
    <scope>NUCLEOTIDE SEQUENCE</scope>
    <source>
        <strain evidence="1">D42-62</strain>
    </source>
</reference>
<proteinExistence type="predicted"/>
<dbReference type="EMBL" id="QZDT01000138">
    <property type="protein sequence ID" value="NBJ95638.1"/>
    <property type="molecule type" value="Genomic_DNA"/>
</dbReference>
<comment type="caution">
    <text evidence="1">The sequence shown here is derived from an EMBL/GenBank/DDBJ whole genome shotgun (WGS) entry which is preliminary data.</text>
</comment>
<sequence>MIGWVQSNSQGARANVLIDGIVVGLSMYDTDNQAYVCVPVKKGQTVTTRSSYGLYKLMLYKMR</sequence>
<accession>A0A9X5BL01</accession>
<keyword evidence="2" id="KW-1185">Reference proteome</keyword>
<name>A0A9X5BL01_9FIRM</name>
<dbReference type="Proteomes" id="UP001154420">
    <property type="component" value="Unassembled WGS sequence"/>
</dbReference>